<dbReference type="RefSeq" id="WP_166875475.1">
    <property type="nucleotide sequence ID" value="NZ_WHJH01000013.1"/>
</dbReference>
<keyword evidence="2" id="KW-1185">Reference proteome</keyword>
<sequence>MDEEKRTFEKAVSSEAAANTTKNADYISRTPRCGVFDIVEVKMKSMLQRVITLSYPICTIAVFIPESRP</sequence>
<comment type="caution">
    <text evidence="1">The sequence shown here is derived from an EMBL/GenBank/DDBJ whole genome shotgun (WGS) entry which is preliminary data.</text>
</comment>
<proteinExistence type="predicted"/>
<name>A0ABX0NT04_9BURK</name>
<evidence type="ECO:0000313" key="2">
    <source>
        <dbReference type="Proteomes" id="UP000609726"/>
    </source>
</evidence>
<reference evidence="1 2" key="1">
    <citation type="submission" date="2019-10" db="EMBL/GenBank/DDBJ databases">
        <title>Taxonomy of Antarctic Massilia spp.: description of Massilia rubra sp. nov., Massilia aquatica sp. nov., Massilia mucilaginosa sp. nov., Massilia frigida sp. nov. isolated from streams, lakes and regoliths.</title>
        <authorList>
            <person name="Holochova P."/>
            <person name="Sedlacek I."/>
            <person name="Kralova S."/>
            <person name="Maslanova I."/>
            <person name="Busse H.-J."/>
            <person name="Stankova E."/>
            <person name="Vrbovska V."/>
            <person name="Kovarovic V."/>
            <person name="Bartak M."/>
            <person name="Svec P."/>
            <person name="Pantucek R."/>
        </authorList>
    </citation>
    <scope>NUCLEOTIDE SEQUENCE [LARGE SCALE GENOMIC DNA]</scope>
    <source>
        <strain evidence="1 2">CCM 8733</strain>
    </source>
</reference>
<organism evidence="1 2">
    <name type="scientific">Massilia mucilaginosa</name>
    <dbReference type="NCBI Taxonomy" id="2609282"/>
    <lineage>
        <taxon>Bacteria</taxon>
        <taxon>Pseudomonadati</taxon>
        <taxon>Pseudomonadota</taxon>
        <taxon>Betaproteobacteria</taxon>
        <taxon>Burkholderiales</taxon>
        <taxon>Oxalobacteraceae</taxon>
        <taxon>Telluria group</taxon>
        <taxon>Massilia</taxon>
    </lineage>
</organism>
<evidence type="ECO:0000313" key="1">
    <source>
        <dbReference type="EMBL" id="NHZ89977.1"/>
    </source>
</evidence>
<accession>A0ABX0NT04</accession>
<dbReference type="Proteomes" id="UP000609726">
    <property type="component" value="Unassembled WGS sequence"/>
</dbReference>
<protein>
    <submittedName>
        <fullName evidence="1">Uncharacterized protein</fullName>
    </submittedName>
</protein>
<gene>
    <name evidence="1" type="ORF">F2P45_13275</name>
</gene>
<dbReference type="EMBL" id="WHJH01000013">
    <property type="protein sequence ID" value="NHZ89977.1"/>
    <property type="molecule type" value="Genomic_DNA"/>
</dbReference>